<dbReference type="InterPro" id="IPR013783">
    <property type="entry name" value="Ig-like_fold"/>
</dbReference>
<gene>
    <name evidence="7" type="ORF">H9945_06395</name>
</gene>
<feature type="domain" description="Glycoside hydrolase family 2 immunoglobulin-like beta-sandwich" evidence="4">
    <location>
        <begin position="171"/>
        <end position="251"/>
    </location>
</feature>
<dbReference type="InterPro" id="IPR051913">
    <property type="entry name" value="GH2_Domain-Containing"/>
</dbReference>
<evidence type="ECO:0000256" key="2">
    <source>
        <dbReference type="ARBA" id="ARBA00022801"/>
    </source>
</evidence>
<dbReference type="EMBL" id="DWYG01000106">
    <property type="protein sequence ID" value="HJB42111.1"/>
    <property type="molecule type" value="Genomic_DNA"/>
</dbReference>
<reference evidence="7" key="1">
    <citation type="journal article" date="2021" name="PeerJ">
        <title>Extensive microbial diversity within the chicken gut microbiome revealed by metagenomics and culture.</title>
        <authorList>
            <person name="Gilroy R."/>
            <person name="Ravi A."/>
            <person name="Getino M."/>
            <person name="Pursley I."/>
            <person name="Horton D.L."/>
            <person name="Alikhan N.F."/>
            <person name="Baker D."/>
            <person name="Gharbi K."/>
            <person name="Hall N."/>
            <person name="Watson M."/>
            <person name="Adriaenssens E.M."/>
            <person name="Foster-Nyarko E."/>
            <person name="Jarju S."/>
            <person name="Secka A."/>
            <person name="Antonio M."/>
            <person name="Oren A."/>
            <person name="Chaudhuri R.R."/>
            <person name="La Ragione R."/>
            <person name="Hildebrand F."/>
            <person name="Pallen M.J."/>
        </authorList>
    </citation>
    <scope>NUCLEOTIDE SEQUENCE</scope>
    <source>
        <strain evidence="7">ChiBcec8-13705</strain>
    </source>
</reference>
<feature type="domain" description="Glycosyl hydrolases family 2 sugar binding" evidence="6">
    <location>
        <begin position="49"/>
        <end position="150"/>
    </location>
</feature>
<evidence type="ECO:0000256" key="3">
    <source>
        <dbReference type="ARBA" id="ARBA00023295"/>
    </source>
</evidence>
<dbReference type="SUPFAM" id="SSF49785">
    <property type="entry name" value="Galactose-binding domain-like"/>
    <property type="match status" value="1"/>
</dbReference>
<dbReference type="InterPro" id="IPR036156">
    <property type="entry name" value="Beta-gal/glucu_dom_sf"/>
</dbReference>
<dbReference type="GO" id="GO:0004553">
    <property type="term" value="F:hydrolase activity, hydrolyzing O-glycosyl compounds"/>
    <property type="evidence" value="ECO:0007669"/>
    <property type="project" value="InterPro"/>
</dbReference>
<dbReference type="Proteomes" id="UP000886803">
    <property type="component" value="Unassembled WGS sequence"/>
</dbReference>
<dbReference type="Pfam" id="PF02837">
    <property type="entry name" value="Glyco_hydro_2_N"/>
    <property type="match status" value="1"/>
</dbReference>
<dbReference type="Gene3D" id="2.60.40.10">
    <property type="entry name" value="Immunoglobulins"/>
    <property type="match status" value="2"/>
</dbReference>
<name>A0A9D2S3P5_9FIRM</name>
<proteinExistence type="inferred from homology"/>
<dbReference type="SUPFAM" id="SSF49303">
    <property type="entry name" value="beta-Galactosidase/glucuronidase domain"/>
    <property type="match status" value="1"/>
</dbReference>
<dbReference type="SUPFAM" id="SSF51445">
    <property type="entry name" value="(Trans)glycosidases"/>
    <property type="match status" value="1"/>
</dbReference>
<dbReference type="Gene3D" id="3.20.20.80">
    <property type="entry name" value="Glycosidases"/>
    <property type="match status" value="1"/>
</dbReference>
<comment type="caution">
    <text evidence="7">The sequence shown here is derived from an EMBL/GenBank/DDBJ whole genome shotgun (WGS) entry which is preliminary data.</text>
</comment>
<accession>A0A9D2S3P5</accession>
<dbReference type="InterPro" id="IPR008979">
    <property type="entry name" value="Galactose-bd-like_sf"/>
</dbReference>
<comment type="similarity">
    <text evidence="1">Belongs to the glycosyl hydrolase 2 family.</text>
</comment>
<keyword evidence="3" id="KW-0326">Glycosidase</keyword>
<dbReference type="InterPro" id="IPR006103">
    <property type="entry name" value="Glyco_hydro_2_cat"/>
</dbReference>
<protein>
    <submittedName>
        <fullName evidence="7">Beta galactosidase jelly roll domain-containing protein</fullName>
    </submittedName>
</protein>
<evidence type="ECO:0000256" key="1">
    <source>
        <dbReference type="ARBA" id="ARBA00007401"/>
    </source>
</evidence>
<keyword evidence="2" id="KW-0378">Hydrolase</keyword>
<evidence type="ECO:0000313" key="7">
    <source>
        <dbReference type="EMBL" id="HJB42111.1"/>
    </source>
</evidence>
<evidence type="ECO:0000259" key="4">
    <source>
        <dbReference type="Pfam" id="PF00703"/>
    </source>
</evidence>
<dbReference type="Pfam" id="PF02836">
    <property type="entry name" value="Glyco_hydro_2_C"/>
    <property type="match status" value="1"/>
</dbReference>
<dbReference type="AlphaFoldDB" id="A0A9D2S3P5"/>
<dbReference type="Pfam" id="PF00703">
    <property type="entry name" value="Glyco_hydro_2"/>
    <property type="match status" value="1"/>
</dbReference>
<reference evidence="7" key="2">
    <citation type="submission" date="2021-04" db="EMBL/GenBank/DDBJ databases">
        <authorList>
            <person name="Gilroy R."/>
        </authorList>
    </citation>
    <scope>NUCLEOTIDE SEQUENCE</scope>
    <source>
        <strain evidence="7">ChiBcec8-13705</strain>
    </source>
</reference>
<evidence type="ECO:0000259" key="5">
    <source>
        <dbReference type="Pfam" id="PF02836"/>
    </source>
</evidence>
<organism evidence="7 8">
    <name type="scientific">Candidatus Gemmiger avicola</name>
    <dbReference type="NCBI Taxonomy" id="2838605"/>
    <lineage>
        <taxon>Bacteria</taxon>
        <taxon>Bacillati</taxon>
        <taxon>Bacillota</taxon>
        <taxon>Clostridia</taxon>
        <taxon>Eubacteriales</taxon>
        <taxon>Gemmiger</taxon>
    </lineage>
</organism>
<dbReference type="InterPro" id="IPR006102">
    <property type="entry name" value="Ig-like_GH2"/>
</dbReference>
<dbReference type="PRINTS" id="PR00132">
    <property type="entry name" value="GLHYDRLASE2"/>
</dbReference>
<dbReference type="PANTHER" id="PTHR42732:SF1">
    <property type="entry name" value="BETA-MANNOSIDASE"/>
    <property type="match status" value="1"/>
</dbReference>
<dbReference type="InterPro" id="IPR006101">
    <property type="entry name" value="Glyco_hydro_2"/>
</dbReference>
<sequence>MRTQQLLDTGWYFARQDCGPALTLAHGTAVTLPHTWNAQDGTDGGNDYYRGRCWYVKKFTPPALAAGEQLWVEFEGAAMTAEVFCNGKSIAKHAGGYSTFRAELTPHLKPGENLLAVSVDNSENEEVYPQKADFTFYGGLYRPVHLLTVPAAHFELSYHGGSGLKVTPAVDLQAHRAVVTVDAYTENADGETVTFSAAGQTLTAAVKDGSAKAEFVIENAHLWDGVDDPYLYTLTASLSSGDSVSTRFGCRTLVFDADKGFLLNGRVHRLCGAARHQDRQGLGSALTDAEHEEDLALLREMGANTVRLAHYQHAQRFYDLCDEYGLVVWAEIPYITKHMESGRQNTLDQMIDLIVQNYNHPSIICWGLSNEITASGGVTPDMVENHKLLSDLCHKLDPTRPTTMAHAFMLDMDDPFVMVSDIRSYNLYYGWYLGELEQNDQFFDTFHQKHPEAVIGLSEYGADANPAYQNGHPEKGDWSEPYQAVYHEHMLKMWAERPYIWAMHCWNMFDFAADGRNEGGKPGQNQKGLVTFDRRTKKDAFYIYKAYLSKEPFVHLCGRRYIDRPEEVTEIKVYSNQNTVTLLVDGKIFAEQTGDKIFKFQVPITGEHTIEARSGELTDDMTIRKVDTPNPAYRAAGGEVVNWFDRPDEVMREGYYSILDTMEQIKKSPAGAALLAKMMENVHKSYGDVAKSVTMPPSVQKMLDRQPLEKMLKQAGKAVTPAMVKQLNAALNQIPRVE</sequence>
<dbReference type="PANTHER" id="PTHR42732">
    <property type="entry name" value="BETA-GALACTOSIDASE"/>
    <property type="match status" value="1"/>
</dbReference>
<dbReference type="GO" id="GO:0005975">
    <property type="term" value="P:carbohydrate metabolic process"/>
    <property type="evidence" value="ECO:0007669"/>
    <property type="project" value="InterPro"/>
</dbReference>
<dbReference type="InterPro" id="IPR006104">
    <property type="entry name" value="Glyco_hydro_2_N"/>
</dbReference>
<dbReference type="InterPro" id="IPR017853">
    <property type="entry name" value="GH"/>
</dbReference>
<feature type="domain" description="Glycoside hydrolase family 2 catalytic" evidence="5">
    <location>
        <begin position="258"/>
        <end position="546"/>
    </location>
</feature>
<evidence type="ECO:0000259" key="6">
    <source>
        <dbReference type="Pfam" id="PF02837"/>
    </source>
</evidence>
<evidence type="ECO:0000313" key="8">
    <source>
        <dbReference type="Proteomes" id="UP000886803"/>
    </source>
</evidence>
<dbReference type="Gene3D" id="2.60.120.260">
    <property type="entry name" value="Galactose-binding domain-like"/>
    <property type="match status" value="1"/>
</dbReference>